<dbReference type="SMART" id="SM00382">
    <property type="entry name" value="AAA"/>
    <property type="match status" value="1"/>
</dbReference>
<organism evidence="7 8">
    <name type="scientific">Gallaecimonas xiamenensis 3-C-1</name>
    <dbReference type="NCBI Taxonomy" id="745411"/>
    <lineage>
        <taxon>Bacteria</taxon>
        <taxon>Pseudomonadati</taxon>
        <taxon>Pseudomonadota</taxon>
        <taxon>Gammaproteobacteria</taxon>
        <taxon>Enterobacterales</taxon>
        <taxon>Gallaecimonadaceae</taxon>
        <taxon>Gallaecimonas</taxon>
    </lineage>
</organism>
<keyword evidence="3" id="KW-0805">Transcription regulation</keyword>
<dbReference type="EMBL" id="AMRI01000013">
    <property type="protein sequence ID" value="EKE73091.1"/>
    <property type="molecule type" value="Genomic_DNA"/>
</dbReference>
<dbReference type="InterPro" id="IPR025944">
    <property type="entry name" value="Sigma_54_int_dom_CS"/>
</dbReference>
<evidence type="ECO:0000256" key="4">
    <source>
        <dbReference type="ARBA" id="ARBA00023125"/>
    </source>
</evidence>
<dbReference type="OrthoDB" id="9804019at2"/>
<evidence type="ECO:0000256" key="3">
    <source>
        <dbReference type="ARBA" id="ARBA00023015"/>
    </source>
</evidence>
<evidence type="ECO:0000259" key="6">
    <source>
        <dbReference type="PROSITE" id="PS50045"/>
    </source>
</evidence>
<dbReference type="InterPro" id="IPR002078">
    <property type="entry name" value="Sigma_54_int"/>
</dbReference>
<dbReference type="InterPro" id="IPR002197">
    <property type="entry name" value="HTH_Fis"/>
</dbReference>
<proteinExistence type="predicted"/>
<keyword evidence="4" id="KW-0238">DNA-binding</keyword>
<dbReference type="InterPro" id="IPR003593">
    <property type="entry name" value="AAA+_ATPase"/>
</dbReference>
<feature type="domain" description="Sigma-54 factor interaction" evidence="6">
    <location>
        <begin position="135"/>
        <end position="363"/>
    </location>
</feature>
<reference evidence="7 8" key="1">
    <citation type="journal article" date="2012" name="J. Bacteriol.">
        <title>Genome Sequence of Gallaecimonas xiamenensis Type Strain 3-C-1.</title>
        <authorList>
            <person name="Lai Q."/>
            <person name="Wang L."/>
            <person name="Wang W."/>
            <person name="Shao Z."/>
        </authorList>
    </citation>
    <scope>NUCLEOTIDE SEQUENCE [LARGE SCALE GENOMIC DNA]</scope>
    <source>
        <strain evidence="7 8">3-C-1</strain>
    </source>
</reference>
<dbReference type="InterPro" id="IPR027417">
    <property type="entry name" value="P-loop_NTPase"/>
</dbReference>
<dbReference type="GO" id="GO:0005524">
    <property type="term" value="F:ATP binding"/>
    <property type="evidence" value="ECO:0007669"/>
    <property type="project" value="UniProtKB-KW"/>
</dbReference>
<dbReference type="eggNOG" id="COG2204">
    <property type="taxonomic scope" value="Bacteria"/>
</dbReference>
<dbReference type="GO" id="GO:0043565">
    <property type="term" value="F:sequence-specific DNA binding"/>
    <property type="evidence" value="ECO:0007669"/>
    <property type="project" value="InterPro"/>
</dbReference>
<evidence type="ECO:0000313" key="7">
    <source>
        <dbReference type="EMBL" id="EKE73091.1"/>
    </source>
</evidence>
<dbReference type="RefSeq" id="WP_008484793.1">
    <property type="nucleotide sequence ID" value="NZ_AMRI01000013.1"/>
</dbReference>
<dbReference type="CDD" id="cd00009">
    <property type="entry name" value="AAA"/>
    <property type="match status" value="1"/>
</dbReference>
<accession>K2IS57</accession>
<dbReference type="FunFam" id="3.40.50.300:FF:000006">
    <property type="entry name" value="DNA-binding transcriptional regulator NtrC"/>
    <property type="match status" value="1"/>
</dbReference>
<protein>
    <submittedName>
        <fullName evidence="7">Fis family sigma-54 specific transcriptional regulator</fullName>
    </submittedName>
</protein>
<dbReference type="STRING" id="745411.B3C1_10757"/>
<dbReference type="InterPro" id="IPR009057">
    <property type="entry name" value="Homeodomain-like_sf"/>
</dbReference>
<dbReference type="PROSITE" id="PS50045">
    <property type="entry name" value="SIGMA54_INTERACT_4"/>
    <property type="match status" value="1"/>
</dbReference>
<keyword evidence="1" id="KW-0547">Nucleotide-binding</keyword>
<dbReference type="Pfam" id="PF00158">
    <property type="entry name" value="Sigma54_activat"/>
    <property type="match status" value="1"/>
</dbReference>
<dbReference type="Gene3D" id="3.40.50.300">
    <property type="entry name" value="P-loop containing nucleotide triphosphate hydrolases"/>
    <property type="match status" value="1"/>
</dbReference>
<dbReference type="PANTHER" id="PTHR32071:SF117">
    <property type="entry name" value="PTS-DEPENDENT DIHYDROXYACETONE KINASE OPERON REGULATORY PROTEIN-RELATED"/>
    <property type="match status" value="1"/>
</dbReference>
<dbReference type="PATRIC" id="fig|745411.4.peg.2112"/>
<evidence type="ECO:0000256" key="5">
    <source>
        <dbReference type="ARBA" id="ARBA00023163"/>
    </source>
</evidence>
<dbReference type="SUPFAM" id="SSF52540">
    <property type="entry name" value="P-loop containing nucleoside triphosphate hydrolases"/>
    <property type="match status" value="1"/>
</dbReference>
<dbReference type="Gene3D" id="1.10.10.60">
    <property type="entry name" value="Homeodomain-like"/>
    <property type="match status" value="1"/>
</dbReference>
<dbReference type="InterPro" id="IPR058031">
    <property type="entry name" value="AAA_lid_NorR"/>
</dbReference>
<dbReference type="AlphaFoldDB" id="K2IS57"/>
<sequence>MARLHLVTDDLDLAQQLAKPLHSAGFIFSQSASLTEPFDADLVVYAPGRFDAAQYNAFRDHPLASQADWLLVSDGQPNPWLDKLMRHGAAYHFRKPLDLDHLAEVLADFRQELAQPPQRGQAAPLASNLDQYGLLLGSSKPMRRLYRLIRRVSQTDANVLLVGESGSGKELAARTIHQQSQRATEPFVAVNCAALSAELVESELFGHVKGAFTGAIQDHVGFFEKGARGTLFLDEVTEMPLALQSKLLRVLESGEFRRVGSDKVQYTQVRVVAASNRQPDDAIEAGFLREDLYFRLAHFPILLPPLRDRGQDILELAQHFLAYRNVATDSAKHFTQEALDAIAAYHWPGNVRELKHCVERAHILAISDIGLGELPALVDPEPSPDTIGPGTSLRDAERVLIMATLDACQQNKTQAAEQLGVSVKTLYNKLEKYREGDWQEP</sequence>
<keyword evidence="8" id="KW-1185">Reference proteome</keyword>
<comment type="caution">
    <text evidence="7">The sequence shown here is derived from an EMBL/GenBank/DDBJ whole genome shotgun (WGS) entry which is preliminary data.</text>
</comment>
<dbReference type="PRINTS" id="PR01590">
    <property type="entry name" value="HTHFIS"/>
</dbReference>
<evidence type="ECO:0000256" key="1">
    <source>
        <dbReference type="ARBA" id="ARBA00022741"/>
    </source>
</evidence>
<name>K2IS57_9GAMM</name>
<dbReference type="SUPFAM" id="SSF46689">
    <property type="entry name" value="Homeodomain-like"/>
    <property type="match status" value="1"/>
</dbReference>
<keyword evidence="2" id="KW-0067">ATP-binding</keyword>
<evidence type="ECO:0000256" key="2">
    <source>
        <dbReference type="ARBA" id="ARBA00022840"/>
    </source>
</evidence>
<gene>
    <name evidence="7" type="ORF">B3C1_10757</name>
</gene>
<dbReference type="Pfam" id="PF25601">
    <property type="entry name" value="AAA_lid_14"/>
    <property type="match status" value="1"/>
</dbReference>
<dbReference type="PROSITE" id="PS00688">
    <property type="entry name" value="SIGMA54_INTERACT_3"/>
    <property type="match status" value="1"/>
</dbReference>
<dbReference type="GO" id="GO:0006355">
    <property type="term" value="P:regulation of DNA-templated transcription"/>
    <property type="evidence" value="ECO:0007669"/>
    <property type="project" value="InterPro"/>
</dbReference>
<keyword evidence="5" id="KW-0804">Transcription</keyword>
<dbReference type="Pfam" id="PF02954">
    <property type="entry name" value="HTH_8"/>
    <property type="match status" value="1"/>
</dbReference>
<dbReference type="Gene3D" id="1.10.8.60">
    <property type="match status" value="1"/>
</dbReference>
<evidence type="ECO:0000313" key="8">
    <source>
        <dbReference type="Proteomes" id="UP000006755"/>
    </source>
</evidence>
<dbReference type="Proteomes" id="UP000006755">
    <property type="component" value="Unassembled WGS sequence"/>
</dbReference>
<dbReference type="PANTHER" id="PTHR32071">
    <property type="entry name" value="TRANSCRIPTIONAL REGULATORY PROTEIN"/>
    <property type="match status" value="1"/>
</dbReference>